<keyword evidence="11" id="KW-1185">Reference proteome</keyword>
<evidence type="ECO:0000256" key="2">
    <source>
        <dbReference type="ARBA" id="ARBA00022679"/>
    </source>
</evidence>
<evidence type="ECO:0000313" key="11">
    <source>
        <dbReference type="Proteomes" id="UP000243605"/>
    </source>
</evidence>
<evidence type="ECO:0000313" key="10">
    <source>
        <dbReference type="EMBL" id="SEV83730.1"/>
    </source>
</evidence>
<dbReference type="PANTHER" id="PTHR21299">
    <property type="entry name" value="CYTIDYLATE KINASE/PANTOATE-BETA-ALANINE LIGASE"/>
    <property type="match status" value="1"/>
</dbReference>
<proteinExistence type="inferred from homology"/>
<evidence type="ECO:0000256" key="3">
    <source>
        <dbReference type="ARBA" id="ARBA00022741"/>
    </source>
</evidence>
<dbReference type="Pfam" id="PF02224">
    <property type="entry name" value="Cytidylate_kin"/>
    <property type="match status" value="1"/>
</dbReference>
<dbReference type="InterPro" id="IPR027417">
    <property type="entry name" value="P-loop_NTPase"/>
</dbReference>
<keyword evidence="5 8" id="KW-0067">ATP-binding</keyword>
<dbReference type="GO" id="GO:0036430">
    <property type="term" value="F:CMP kinase activity"/>
    <property type="evidence" value="ECO:0007669"/>
    <property type="project" value="RHEA"/>
</dbReference>
<sequence length="220" mass="24972">MVGKINIAIDGPAAAGKSTISKKVAEHFNYIYIDTGAMYRAVTLHTLRNGMDVLDDLSLLDIRLTPLPDQKVFVNDEDVTAEIRSMEVNQNVSRVSSLQVVREFLVSMQREIAKDKGVVMDGRDIGTTVLPESELKIYMNASPEVRAERRFIEEQKKGIEIDMRTLTEQIRKRDEQDKNRALSPLRKSEDAIFLDTSYMSIEEVTSKIIHLAEDTIRGER</sequence>
<dbReference type="OrthoDB" id="9807434at2"/>
<gene>
    <name evidence="8" type="primary">cmk</name>
    <name evidence="10" type="ORF">SAMN05192557_0367</name>
</gene>
<dbReference type="CDD" id="cd02020">
    <property type="entry name" value="CMPK"/>
    <property type="match status" value="1"/>
</dbReference>
<comment type="catalytic activity">
    <reaction evidence="6 8">
        <text>dCMP + ATP = dCDP + ADP</text>
        <dbReference type="Rhea" id="RHEA:25094"/>
        <dbReference type="ChEBI" id="CHEBI:30616"/>
        <dbReference type="ChEBI" id="CHEBI:57566"/>
        <dbReference type="ChEBI" id="CHEBI:58593"/>
        <dbReference type="ChEBI" id="CHEBI:456216"/>
        <dbReference type="EC" id="2.7.4.25"/>
    </reaction>
</comment>
<dbReference type="PANTHER" id="PTHR21299:SF2">
    <property type="entry name" value="CYTIDYLATE KINASE"/>
    <property type="match status" value="1"/>
</dbReference>
<dbReference type="Proteomes" id="UP000243605">
    <property type="component" value="Unassembled WGS sequence"/>
</dbReference>
<comment type="subcellular location">
    <subcellularLocation>
        <location evidence="8">Cytoplasm</location>
    </subcellularLocation>
</comment>
<evidence type="ECO:0000256" key="7">
    <source>
        <dbReference type="ARBA" id="ARBA00048478"/>
    </source>
</evidence>
<keyword evidence="3 8" id="KW-0547">Nucleotide-binding</keyword>
<feature type="binding site" evidence="8">
    <location>
        <begin position="11"/>
        <end position="19"/>
    </location>
    <ligand>
        <name>ATP</name>
        <dbReference type="ChEBI" id="CHEBI:30616"/>
    </ligand>
</feature>
<reference evidence="10 11" key="1">
    <citation type="submission" date="2016-10" db="EMBL/GenBank/DDBJ databases">
        <authorList>
            <person name="Varghese N."/>
            <person name="Submissions S."/>
        </authorList>
    </citation>
    <scope>NUCLEOTIDE SEQUENCE [LARGE SCALE GENOMIC DNA]</scope>
    <source>
        <strain evidence="10 11">IBRC-M10081</strain>
    </source>
</reference>
<evidence type="ECO:0000256" key="1">
    <source>
        <dbReference type="ARBA" id="ARBA00009427"/>
    </source>
</evidence>
<dbReference type="EC" id="2.7.4.25" evidence="8"/>
<dbReference type="InterPro" id="IPR011994">
    <property type="entry name" value="Cytidylate_kinase_dom"/>
</dbReference>
<dbReference type="InterPro" id="IPR003136">
    <property type="entry name" value="Cytidylate_kin"/>
</dbReference>
<dbReference type="GO" id="GO:0005829">
    <property type="term" value="C:cytosol"/>
    <property type="evidence" value="ECO:0007669"/>
    <property type="project" value="TreeGrafter"/>
</dbReference>
<dbReference type="GO" id="GO:0015949">
    <property type="term" value="P:nucleobase-containing small molecule interconversion"/>
    <property type="evidence" value="ECO:0007669"/>
    <property type="project" value="TreeGrafter"/>
</dbReference>
<comment type="catalytic activity">
    <reaction evidence="7 8">
        <text>CMP + ATP = CDP + ADP</text>
        <dbReference type="Rhea" id="RHEA:11600"/>
        <dbReference type="ChEBI" id="CHEBI:30616"/>
        <dbReference type="ChEBI" id="CHEBI:58069"/>
        <dbReference type="ChEBI" id="CHEBI:60377"/>
        <dbReference type="ChEBI" id="CHEBI:456216"/>
        <dbReference type="EC" id="2.7.4.25"/>
    </reaction>
</comment>
<keyword evidence="8" id="KW-0963">Cytoplasm</keyword>
<keyword evidence="4 8" id="KW-0418">Kinase</keyword>
<dbReference type="RefSeq" id="WP_091473345.1">
    <property type="nucleotide sequence ID" value="NZ_FOIT01000001.1"/>
</dbReference>
<accession>A0A662Z1D0</accession>
<evidence type="ECO:0000256" key="8">
    <source>
        <dbReference type="HAMAP-Rule" id="MF_00238"/>
    </source>
</evidence>
<comment type="similarity">
    <text evidence="1 8">Belongs to the cytidylate kinase family. Type 1 subfamily.</text>
</comment>
<protein>
    <recommendedName>
        <fullName evidence="8">Cytidylate kinase</fullName>
        <shortName evidence="8">CK</shortName>
        <ecNumber evidence="8">2.7.4.25</ecNumber>
    </recommendedName>
    <alternativeName>
        <fullName evidence="8">Cytidine monophosphate kinase</fullName>
        <shortName evidence="8">CMP kinase</shortName>
    </alternativeName>
</protein>
<dbReference type="GO" id="GO:0036431">
    <property type="term" value="F:dCMP kinase activity"/>
    <property type="evidence" value="ECO:0007669"/>
    <property type="project" value="InterPro"/>
</dbReference>
<evidence type="ECO:0000256" key="4">
    <source>
        <dbReference type="ARBA" id="ARBA00022777"/>
    </source>
</evidence>
<dbReference type="NCBIfam" id="TIGR00017">
    <property type="entry name" value="cmk"/>
    <property type="match status" value="1"/>
</dbReference>
<name>A0A662Z1D0_9STAP</name>
<dbReference type="GO" id="GO:0006220">
    <property type="term" value="P:pyrimidine nucleotide metabolic process"/>
    <property type="evidence" value="ECO:0007669"/>
    <property type="project" value="UniProtKB-UniRule"/>
</dbReference>
<dbReference type="AlphaFoldDB" id="A0A662Z1D0"/>
<feature type="domain" description="Cytidylate kinase" evidence="9">
    <location>
        <begin position="7"/>
        <end position="212"/>
    </location>
</feature>
<dbReference type="HAMAP" id="MF_00238">
    <property type="entry name" value="Cytidyl_kinase_type1"/>
    <property type="match status" value="1"/>
</dbReference>
<dbReference type="EMBL" id="FOIT01000001">
    <property type="protein sequence ID" value="SEV83730.1"/>
    <property type="molecule type" value="Genomic_DNA"/>
</dbReference>
<dbReference type="Gene3D" id="3.40.50.300">
    <property type="entry name" value="P-loop containing nucleotide triphosphate hydrolases"/>
    <property type="match status" value="1"/>
</dbReference>
<evidence type="ECO:0000256" key="6">
    <source>
        <dbReference type="ARBA" id="ARBA00047615"/>
    </source>
</evidence>
<keyword evidence="2 8" id="KW-0808">Transferase</keyword>
<organism evidence="10 11">
    <name type="scientific">Aliicoccus persicus</name>
    <dbReference type="NCBI Taxonomy" id="930138"/>
    <lineage>
        <taxon>Bacteria</taxon>
        <taxon>Bacillati</taxon>
        <taxon>Bacillota</taxon>
        <taxon>Bacilli</taxon>
        <taxon>Bacillales</taxon>
        <taxon>Staphylococcaceae</taxon>
        <taxon>Aliicoccus</taxon>
    </lineage>
</organism>
<evidence type="ECO:0000259" key="9">
    <source>
        <dbReference type="Pfam" id="PF02224"/>
    </source>
</evidence>
<evidence type="ECO:0000256" key="5">
    <source>
        <dbReference type="ARBA" id="ARBA00022840"/>
    </source>
</evidence>
<dbReference type="GO" id="GO:0005524">
    <property type="term" value="F:ATP binding"/>
    <property type="evidence" value="ECO:0007669"/>
    <property type="project" value="UniProtKB-UniRule"/>
</dbReference>
<dbReference type="SUPFAM" id="SSF52540">
    <property type="entry name" value="P-loop containing nucleoside triphosphate hydrolases"/>
    <property type="match status" value="1"/>
</dbReference>